<feature type="domain" description="HTH lysR-type" evidence="5">
    <location>
        <begin position="10"/>
        <end position="67"/>
    </location>
</feature>
<organism evidence="6 7">
    <name type="scientific">Deinococcus petrolearius</name>
    <dbReference type="NCBI Taxonomy" id="1751295"/>
    <lineage>
        <taxon>Bacteria</taxon>
        <taxon>Thermotogati</taxon>
        <taxon>Deinococcota</taxon>
        <taxon>Deinococci</taxon>
        <taxon>Deinococcales</taxon>
        <taxon>Deinococcaceae</taxon>
        <taxon>Deinococcus</taxon>
    </lineage>
</organism>
<gene>
    <name evidence="6" type="ORF">ACFPQ6_02360</name>
</gene>
<dbReference type="RefSeq" id="WP_380046001.1">
    <property type="nucleotide sequence ID" value="NZ_JBHSOH010000003.1"/>
</dbReference>
<evidence type="ECO:0000256" key="4">
    <source>
        <dbReference type="ARBA" id="ARBA00023163"/>
    </source>
</evidence>
<dbReference type="CDD" id="cd05466">
    <property type="entry name" value="PBP2_LTTR_substrate"/>
    <property type="match status" value="1"/>
</dbReference>
<dbReference type="Proteomes" id="UP001595979">
    <property type="component" value="Unassembled WGS sequence"/>
</dbReference>
<keyword evidence="3" id="KW-0238">DNA-binding</keyword>
<dbReference type="PANTHER" id="PTHR30346:SF28">
    <property type="entry name" value="HTH-TYPE TRANSCRIPTIONAL REGULATOR CYNR"/>
    <property type="match status" value="1"/>
</dbReference>
<dbReference type="Pfam" id="PF00126">
    <property type="entry name" value="HTH_1"/>
    <property type="match status" value="1"/>
</dbReference>
<evidence type="ECO:0000259" key="5">
    <source>
        <dbReference type="PROSITE" id="PS50931"/>
    </source>
</evidence>
<dbReference type="InterPro" id="IPR000847">
    <property type="entry name" value="LysR_HTH_N"/>
</dbReference>
<dbReference type="Gene3D" id="3.40.190.10">
    <property type="entry name" value="Periplasmic binding protein-like II"/>
    <property type="match status" value="2"/>
</dbReference>
<dbReference type="Pfam" id="PF03466">
    <property type="entry name" value="LysR_substrate"/>
    <property type="match status" value="1"/>
</dbReference>
<keyword evidence="7" id="KW-1185">Reference proteome</keyword>
<dbReference type="PROSITE" id="PS50931">
    <property type="entry name" value="HTH_LYSR"/>
    <property type="match status" value="1"/>
</dbReference>
<protein>
    <submittedName>
        <fullName evidence="6">LysR family transcriptional regulator</fullName>
    </submittedName>
</protein>
<keyword evidence="2" id="KW-0805">Transcription regulation</keyword>
<dbReference type="SUPFAM" id="SSF46785">
    <property type="entry name" value="Winged helix' DNA-binding domain"/>
    <property type="match status" value="1"/>
</dbReference>
<proteinExistence type="inferred from homology"/>
<name>A0ABW1DFX5_9DEIO</name>
<dbReference type="InterPro" id="IPR005119">
    <property type="entry name" value="LysR_subst-bd"/>
</dbReference>
<dbReference type="Gene3D" id="1.10.10.10">
    <property type="entry name" value="Winged helix-like DNA-binding domain superfamily/Winged helix DNA-binding domain"/>
    <property type="match status" value="1"/>
</dbReference>
<dbReference type="SUPFAM" id="SSF53850">
    <property type="entry name" value="Periplasmic binding protein-like II"/>
    <property type="match status" value="1"/>
</dbReference>
<evidence type="ECO:0000256" key="2">
    <source>
        <dbReference type="ARBA" id="ARBA00023015"/>
    </source>
</evidence>
<dbReference type="EMBL" id="JBHSOH010000003">
    <property type="protein sequence ID" value="MFC5847140.1"/>
    <property type="molecule type" value="Genomic_DNA"/>
</dbReference>
<keyword evidence="4" id="KW-0804">Transcription</keyword>
<dbReference type="InterPro" id="IPR036388">
    <property type="entry name" value="WH-like_DNA-bd_sf"/>
</dbReference>
<dbReference type="PRINTS" id="PR00039">
    <property type="entry name" value="HTHLYSR"/>
</dbReference>
<accession>A0ABW1DFX5</accession>
<reference evidence="7" key="1">
    <citation type="journal article" date="2019" name="Int. J. Syst. Evol. Microbiol.">
        <title>The Global Catalogue of Microorganisms (GCM) 10K type strain sequencing project: providing services to taxonomists for standard genome sequencing and annotation.</title>
        <authorList>
            <consortium name="The Broad Institute Genomics Platform"/>
            <consortium name="The Broad Institute Genome Sequencing Center for Infectious Disease"/>
            <person name="Wu L."/>
            <person name="Ma J."/>
        </authorList>
    </citation>
    <scope>NUCLEOTIDE SEQUENCE [LARGE SCALE GENOMIC DNA]</scope>
    <source>
        <strain evidence="7">CGMCC 1.15053</strain>
    </source>
</reference>
<evidence type="ECO:0000313" key="6">
    <source>
        <dbReference type="EMBL" id="MFC5847140.1"/>
    </source>
</evidence>
<dbReference type="InterPro" id="IPR036390">
    <property type="entry name" value="WH_DNA-bd_sf"/>
</dbReference>
<comment type="caution">
    <text evidence="6">The sequence shown here is derived from an EMBL/GenBank/DDBJ whole genome shotgun (WGS) entry which is preliminary data.</text>
</comment>
<comment type="similarity">
    <text evidence="1">Belongs to the LysR transcriptional regulatory family.</text>
</comment>
<evidence type="ECO:0000256" key="1">
    <source>
        <dbReference type="ARBA" id="ARBA00009437"/>
    </source>
</evidence>
<sequence>MSRDPAPPTPTLSQLRALIAVAQAGGFGEAAAELGVSQSSLSEAVSRLEAMTGRALLRRTPAGTVTTPAGERALTHARAAVQAAGDVLLAAQDTGGLSGTLRVAAYRSVATHLLPPALATLRRAHPGVRTVLLDGDTEETDAELALRTGRADAAVVVQGQAQGLHLTPLVYDEYLFVAPAARGDHPATLEELSGQTLLLPPGRDQCHRLVRHYLERQGVSLAGLTENPQDSVILSMVAHGLGVTILPRLALHPLPGGLVTLPLPGGLSRPLALAALPWRAHLPLLRAFTETLLQTLAGRISGGHAAPAPEVWPPALY</sequence>
<evidence type="ECO:0000256" key="3">
    <source>
        <dbReference type="ARBA" id="ARBA00023125"/>
    </source>
</evidence>
<evidence type="ECO:0000313" key="7">
    <source>
        <dbReference type="Proteomes" id="UP001595979"/>
    </source>
</evidence>
<dbReference type="PANTHER" id="PTHR30346">
    <property type="entry name" value="TRANSCRIPTIONAL DUAL REGULATOR HCAR-RELATED"/>
    <property type="match status" value="1"/>
</dbReference>